<protein>
    <submittedName>
        <fullName evidence="2">Uncharacterized protein</fullName>
    </submittedName>
</protein>
<dbReference type="EMBL" id="JAHRIQ010088503">
    <property type="protein sequence ID" value="MEQ2250108.1"/>
    <property type="molecule type" value="Genomic_DNA"/>
</dbReference>
<keyword evidence="3" id="KW-1185">Reference proteome</keyword>
<sequence length="205" mass="23076">MWHHVRKTTRFSNGARFNVKKHFHNKEKFNQKHISLLFVLSILNRYSEIDFPDPKKLGVLKETVCFQVPQRTTSISPALVRKNSPGNGPGLGPRAGAHLIRASNPDLRRTDISMETPLKRASSGSSSSSSTPSSQGGSNERGECWVFVPPPDVLHLQIGLWVPKEKTRPWANFHYSIALKHILTLKKISRSGNFITFLKGIRKKS</sequence>
<reference evidence="2 3" key="1">
    <citation type="submission" date="2021-06" db="EMBL/GenBank/DDBJ databases">
        <authorList>
            <person name="Palmer J.M."/>
        </authorList>
    </citation>
    <scope>NUCLEOTIDE SEQUENCE [LARGE SCALE GENOMIC DNA]</scope>
    <source>
        <strain evidence="3">if_2019</strain>
        <tissue evidence="2">Muscle</tissue>
    </source>
</reference>
<name>A0ABV0V131_9TELE</name>
<evidence type="ECO:0000256" key="1">
    <source>
        <dbReference type="SAM" id="MobiDB-lite"/>
    </source>
</evidence>
<evidence type="ECO:0000313" key="3">
    <source>
        <dbReference type="Proteomes" id="UP001482620"/>
    </source>
</evidence>
<accession>A0ABV0V131</accession>
<comment type="caution">
    <text evidence="2">The sequence shown here is derived from an EMBL/GenBank/DDBJ whole genome shotgun (WGS) entry which is preliminary data.</text>
</comment>
<feature type="region of interest" description="Disordered" evidence="1">
    <location>
        <begin position="115"/>
        <end position="142"/>
    </location>
</feature>
<gene>
    <name evidence="2" type="ORF">ILYODFUR_036434</name>
</gene>
<dbReference type="Proteomes" id="UP001482620">
    <property type="component" value="Unassembled WGS sequence"/>
</dbReference>
<evidence type="ECO:0000313" key="2">
    <source>
        <dbReference type="EMBL" id="MEQ2250108.1"/>
    </source>
</evidence>
<proteinExistence type="predicted"/>
<feature type="region of interest" description="Disordered" evidence="1">
    <location>
        <begin position="76"/>
        <end position="97"/>
    </location>
</feature>
<organism evidence="2 3">
    <name type="scientific">Ilyodon furcidens</name>
    <name type="common">goldbreast splitfin</name>
    <dbReference type="NCBI Taxonomy" id="33524"/>
    <lineage>
        <taxon>Eukaryota</taxon>
        <taxon>Metazoa</taxon>
        <taxon>Chordata</taxon>
        <taxon>Craniata</taxon>
        <taxon>Vertebrata</taxon>
        <taxon>Euteleostomi</taxon>
        <taxon>Actinopterygii</taxon>
        <taxon>Neopterygii</taxon>
        <taxon>Teleostei</taxon>
        <taxon>Neoteleostei</taxon>
        <taxon>Acanthomorphata</taxon>
        <taxon>Ovalentaria</taxon>
        <taxon>Atherinomorphae</taxon>
        <taxon>Cyprinodontiformes</taxon>
        <taxon>Goodeidae</taxon>
        <taxon>Ilyodon</taxon>
    </lineage>
</organism>
<feature type="compositionally biased region" description="Low complexity" evidence="1">
    <location>
        <begin position="122"/>
        <end position="138"/>
    </location>
</feature>